<dbReference type="Proteomes" id="UP000001542">
    <property type="component" value="Unassembled WGS sequence"/>
</dbReference>
<dbReference type="GO" id="GO:0004714">
    <property type="term" value="F:transmembrane receptor protein tyrosine kinase activity"/>
    <property type="evidence" value="ECO:0007669"/>
    <property type="project" value="UniProtKB-EC"/>
</dbReference>
<protein>
    <recommendedName>
        <fullName evidence="2">receptor protein-tyrosine kinase</fullName>
        <ecNumber evidence="2">2.7.10.1</ecNumber>
    </recommendedName>
</protein>
<reference evidence="17" key="2">
    <citation type="journal article" date="2007" name="Science">
        <title>Draft genome sequence of the sexually transmitted pathogen Trichomonas vaginalis.</title>
        <authorList>
            <person name="Carlton J.M."/>
            <person name="Hirt R.P."/>
            <person name="Silva J.C."/>
            <person name="Delcher A.L."/>
            <person name="Schatz M."/>
            <person name="Zhao Q."/>
            <person name="Wortman J.R."/>
            <person name="Bidwell S.L."/>
            <person name="Alsmark U.C.M."/>
            <person name="Besteiro S."/>
            <person name="Sicheritz-Ponten T."/>
            <person name="Noel C.J."/>
            <person name="Dacks J.B."/>
            <person name="Foster P.G."/>
            <person name="Simillion C."/>
            <person name="Van de Peer Y."/>
            <person name="Miranda-Saavedra D."/>
            <person name="Barton G.J."/>
            <person name="Westrop G.D."/>
            <person name="Mueller S."/>
            <person name="Dessi D."/>
            <person name="Fiori P.L."/>
            <person name="Ren Q."/>
            <person name="Paulsen I."/>
            <person name="Zhang H."/>
            <person name="Bastida-Corcuera F.D."/>
            <person name="Simoes-Barbosa A."/>
            <person name="Brown M.T."/>
            <person name="Hayes R.D."/>
            <person name="Mukherjee M."/>
            <person name="Okumura C.Y."/>
            <person name="Schneider R."/>
            <person name="Smith A.J."/>
            <person name="Vanacova S."/>
            <person name="Villalvazo M."/>
            <person name="Haas B.J."/>
            <person name="Pertea M."/>
            <person name="Feldblyum T.V."/>
            <person name="Utterback T.R."/>
            <person name="Shu C.L."/>
            <person name="Osoegawa K."/>
            <person name="de Jong P.J."/>
            <person name="Hrdy I."/>
            <person name="Horvathova L."/>
            <person name="Zubacova Z."/>
            <person name="Dolezal P."/>
            <person name="Malik S.B."/>
            <person name="Logsdon J.M. Jr."/>
            <person name="Henze K."/>
            <person name="Gupta A."/>
            <person name="Wang C.C."/>
            <person name="Dunne R.L."/>
            <person name="Upcroft J.A."/>
            <person name="Upcroft P."/>
            <person name="White O."/>
            <person name="Salzberg S.L."/>
            <person name="Tang P."/>
            <person name="Chiu C.-H."/>
            <person name="Lee Y.-S."/>
            <person name="Embley T.M."/>
            <person name="Coombs G.H."/>
            <person name="Mottram J.C."/>
            <person name="Tachezy J."/>
            <person name="Fraser-Liggett C.M."/>
            <person name="Johnson P.J."/>
        </authorList>
    </citation>
    <scope>NUCLEOTIDE SEQUENCE [LARGE SCALE GENOMIC DNA]</scope>
    <source>
        <strain evidence="17">G3</strain>
    </source>
</reference>
<evidence type="ECO:0000256" key="1">
    <source>
        <dbReference type="ARBA" id="ARBA00004251"/>
    </source>
</evidence>
<keyword evidence="18" id="KW-1185">Reference proteome</keyword>
<reference evidence="17" key="1">
    <citation type="submission" date="2006-10" db="EMBL/GenBank/DDBJ databases">
        <authorList>
            <person name="Amadeo P."/>
            <person name="Zhao Q."/>
            <person name="Wortman J."/>
            <person name="Fraser-Liggett C."/>
            <person name="Carlton J."/>
        </authorList>
    </citation>
    <scope>NUCLEOTIDE SEQUENCE</scope>
    <source>
        <strain evidence="17">G3</strain>
    </source>
</reference>
<evidence type="ECO:0000256" key="12">
    <source>
        <dbReference type="ARBA" id="ARBA00023137"/>
    </source>
</evidence>
<evidence type="ECO:0000256" key="3">
    <source>
        <dbReference type="ARBA" id="ARBA00022475"/>
    </source>
</evidence>
<accession>A2DVX8</accession>
<keyword evidence="12" id="KW-0829">Tyrosine-protein kinase</keyword>
<keyword evidence="3" id="KW-1003">Cell membrane</keyword>
<evidence type="ECO:0000256" key="13">
    <source>
        <dbReference type="ARBA" id="ARBA00023157"/>
    </source>
</evidence>
<keyword evidence="4" id="KW-0808">Transferase</keyword>
<dbReference type="RefSeq" id="XP_001327646.1">
    <property type="nucleotide sequence ID" value="XM_001327611.1"/>
</dbReference>
<keyword evidence="10" id="KW-1133">Transmembrane helix</keyword>
<evidence type="ECO:0000256" key="7">
    <source>
        <dbReference type="ARBA" id="ARBA00022741"/>
    </source>
</evidence>
<evidence type="ECO:0000256" key="8">
    <source>
        <dbReference type="ARBA" id="ARBA00022777"/>
    </source>
</evidence>
<dbReference type="VEuPathDB" id="TrichDB:TVAGG3_0846010"/>
<organism evidence="17 18">
    <name type="scientific">Trichomonas vaginalis (strain ATCC PRA-98 / G3)</name>
    <dbReference type="NCBI Taxonomy" id="412133"/>
    <lineage>
        <taxon>Eukaryota</taxon>
        <taxon>Metamonada</taxon>
        <taxon>Parabasalia</taxon>
        <taxon>Trichomonadida</taxon>
        <taxon>Trichomonadidae</taxon>
        <taxon>Trichomonas</taxon>
    </lineage>
</organism>
<evidence type="ECO:0000256" key="15">
    <source>
        <dbReference type="ARBA" id="ARBA00023180"/>
    </source>
</evidence>
<keyword evidence="6" id="KW-0732">Signal</keyword>
<dbReference type="InterPro" id="IPR055163">
    <property type="entry name" value="ALK/LTK-like_GRD"/>
</dbReference>
<evidence type="ECO:0000256" key="9">
    <source>
        <dbReference type="ARBA" id="ARBA00022840"/>
    </source>
</evidence>
<evidence type="ECO:0000256" key="10">
    <source>
        <dbReference type="ARBA" id="ARBA00022989"/>
    </source>
</evidence>
<evidence type="ECO:0000256" key="6">
    <source>
        <dbReference type="ARBA" id="ARBA00022729"/>
    </source>
</evidence>
<proteinExistence type="predicted"/>
<keyword evidence="13" id="KW-1015">Disulfide bond</keyword>
<dbReference type="GO" id="GO:0005886">
    <property type="term" value="C:plasma membrane"/>
    <property type="evidence" value="ECO:0007669"/>
    <property type="project" value="UniProtKB-SubCell"/>
</dbReference>
<evidence type="ECO:0000313" key="18">
    <source>
        <dbReference type="Proteomes" id="UP000001542"/>
    </source>
</evidence>
<dbReference type="AlphaFoldDB" id="A2DVX8"/>
<dbReference type="EMBL" id="DS113256">
    <property type="protein sequence ID" value="EAY15423.1"/>
    <property type="molecule type" value="Genomic_DNA"/>
</dbReference>
<dbReference type="InParanoid" id="A2DVX8"/>
<gene>
    <name evidence="17" type="ORF">TVAG_252360</name>
</gene>
<evidence type="ECO:0000259" key="16">
    <source>
        <dbReference type="Pfam" id="PF12810"/>
    </source>
</evidence>
<keyword evidence="8" id="KW-0418">Kinase</keyword>
<keyword evidence="7" id="KW-0547">Nucleotide-binding</keyword>
<evidence type="ECO:0000256" key="2">
    <source>
        <dbReference type="ARBA" id="ARBA00011902"/>
    </source>
</evidence>
<keyword evidence="15" id="KW-0325">Glycoprotein</keyword>
<evidence type="ECO:0000256" key="4">
    <source>
        <dbReference type="ARBA" id="ARBA00022679"/>
    </source>
</evidence>
<dbReference type="EC" id="2.7.10.1" evidence="2"/>
<dbReference type="Pfam" id="PF12810">
    <property type="entry name" value="ALK_LTK_GRD"/>
    <property type="match status" value="1"/>
</dbReference>
<dbReference type="GO" id="GO:0005524">
    <property type="term" value="F:ATP binding"/>
    <property type="evidence" value="ECO:0007669"/>
    <property type="project" value="UniProtKB-KW"/>
</dbReference>
<evidence type="ECO:0000256" key="5">
    <source>
        <dbReference type="ARBA" id="ARBA00022692"/>
    </source>
</evidence>
<keyword evidence="9" id="KW-0067">ATP-binding</keyword>
<feature type="domain" description="ALK/LTK-like glycine-rich" evidence="16">
    <location>
        <begin position="15"/>
        <end position="267"/>
    </location>
</feature>
<dbReference type="VEuPathDB" id="TrichDB:TVAG_252360"/>
<name>A2DVX8_TRIV3</name>
<evidence type="ECO:0000313" key="17">
    <source>
        <dbReference type="EMBL" id="EAY15423.1"/>
    </source>
</evidence>
<sequence>MAVYHFSFTGTTQSQTLPQGRYKFEVWGAQGGGIDTSHNSQSGEGGKGGYSIGFINFTASTKVFVNVGGVGQYNINGKALGGFNGSRCAWENDVGEPAHGGGGGTDIRINQNELLARVIVAGGGGGGAEDPGRHGGCGGGITGRGNTSGDKYYGTQNSSSSGGGFFQGAHTPYEGGGGGGGWYGGGTIAGSQTEPTTKYVGDTRGGSGGSGYVYTSFSAVFYPSGCLLNSSYFLDNAITISGGEQVTEPEGVVGIGHSGNGYARITSISIDKVGKCLTIQVDYHRYVFIPLLIAFIEIFSVIQH</sequence>
<keyword evidence="14" id="KW-0675">Receptor</keyword>
<evidence type="ECO:0000256" key="14">
    <source>
        <dbReference type="ARBA" id="ARBA00023170"/>
    </source>
</evidence>
<comment type="subcellular location">
    <subcellularLocation>
        <location evidence="1">Cell membrane</location>
        <topology evidence="1">Single-pass type I membrane protein</topology>
    </subcellularLocation>
</comment>
<keyword evidence="11" id="KW-0472">Membrane</keyword>
<keyword evidence="5" id="KW-0812">Transmembrane</keyword>
<evidence type="ECO:0000256" key="11">
    <source>
        <dbReference type="ARBA" id="ARBA00023136"/>
    </source>
</evidence>
<dbReference type="KEGG" id="tva:4773426"/>